<accession>A0AAN6TZ96</accession>
<dbReference type="AlphaFoldDB" id="A0AAN6TZ96"/>
<gene>
    <name evidence="1" type="ORF">N657DRAFT_646232</name>
</gene>
<dbReference type="GeneID" id="87829853"/>
<proteinExistence type="predicted"/>
<dbReference type="Proteomes" id="UP001302602">
    <property type="component" value="Unassembled WGS sequence"/>
</dbReference>
<organism evidence="1 2">
    <name type="scientific">Parathielavia appendiculata</name>
    <dbReference type="NCBI Taxonomy" id="2587402"/>
    <lineage>
        <taxon>Eukaryota</taxon>
        <taxon>Fungi</taxon>
        <taxon>Dikarya</taxon>
        <taxon>Ascomycota</taxon>
        <taxon>Pezizomycotina</taxon>
        <taxon>Sordariomycetes</taxon>
        <taxon>Sordariomycetidae</taxon>
        <taxon>Sordariales</taxon>
        <taxon>Chaetomiaceae</taxon>
        <taxon>Parathielavia</taxon>
    </lineage>
</organism>
<evidence type="ECO:0000313" key="2">
    <source>
        <dbReference type="Proteomes" id="UP001302602"/>
    </source>
</evidence>
<reference evidence="1" key="1">
    <citation type="journal article" date="2023" name="Mol. Phylogenet. Evol.">
        <title>Genome-scale phylogeny and comparative genomics of the fungal order Sordariales.</title>
        <authorList>
            <person name="Hensen N."/>
            <person name="Bonometti L."/>
            <person name="Westerberg I."/>
            <person name="Brannstrom I.O."/>
            <person name="Guillou S."/>
            <person name="Cros-Aarteil S."/>
            <person name="Calhoun S."/>
            <person name="Haridas S."/>
            <person name="Kuo A."/>
            <person name="Mondo S."/>
            <person name="Pangilinan J."/>
            <person name="Riley R."/>
            <person name="LaButti K."/>
            <person name="Andreopoulos B."/>
            <person name="Lipzen A."/>
            <person name="Chen C."/>
            <person name="Yan M."/>
            <person name="Daum C."/>
            <person name="Ng V."/>
            <person name="Clum A."/>
            <person name="Steindorff A."/>
            <person name="Ohm R.A."/>
            <person name="Martin F."/>
            <person name="Silar P."/>
            <person name="Natvig D.O."/>
            <person name="Lalanne C."/>
            <person name="Gautier V."/>
            <person name="Ament-Velasquez S.L."/>
            <person name="Kruys A."/>
            <person name="Hutchinson M.I."/>
            <person name="Powell A.J."/>
            <person name="Barry K."/>
            <person name="Miller A.N."/>
            <person name="Grigoriev I.V."/>
            <person name="Debuchy R."/>
            <person name="Gladieux P."/>
            <person name="Hiltunen Thoren M."/>
            <person name="Johannesson H."/>
        </authorList>
    </citation>
    <scope>NUCLEOTIDE SEQUENCE</scope>
    <source>
        <strain evidence="1">CBS 731.68</strain>
    </source>
</reference>
<evidence type="ECO:0000313" key="1">
    <source>
        <dbReference type="EMBL" id="KAK4122521.1"/>
    </source>
</evidence>
<protein>
    <submittedName>
        <fullName evidence="1">Uncharacterized protein</fullName>
    </submittedName>
</protein>
<name>A0AAN6TZ96_9PEZI</name>
<comment type="caution">
    <text evidence="1">The sequence shown here is derived from an EMBL/GenBank/DDBJ whole genome shotgun (WGS) entry which is preliminary data.</text>
</comment>
<dbReference type="EMBL" id="MU853230">
    <property type="protein sequence ID" value="KAK4122521.1"/>
    <property type="molecule type" value="Genomic_DNA"/>
</dbReference>
<keyword evidence="2" id="KW-1185">Reference proteome</keyword>
<sequence>MAASDSLGLRSPSLAPFGLLLALLQFSISKTWMYPLLHDSFHSGFQRVGATKGLTT</sequence>
<dbReference type="RefSeq" id="XP_062646292.1">
    <property type="nucleotide sequence ID" value="XM_062793084.1"/>
</dbReference>
<reference evidence="1" key="2">
    <citation type="submission" date="2023-05" db="EMBL/GenBank/DDBJ databases">
        <authorList>
            <consortium name="Lawrence Berkeley National Laboratory"/>
            <person name="Steindorff A."/>
            <person name="Hensen N."/>
            <person name="Bonometti L."/>
            <person name="Westerberg I."/>
            <person name="Brannstrom I.O."/>
            <person name="Guillou S."/>
            <person name="Cros-Aarteil S."/>
            <person name="Calhoun S."/>
            <person name="Haridas S."/>
            <person name="Kuo A."/>
            <person name="Mondo S."/>
            <person name="Pangilinan J."/>
            <person name="Riley R."/>
            <person name="Labutti K."/>
            <person name="Andreopoulos B."/>
            <person name="Lipzen A."/>
            <person name="Chen C."/>
            <person name="Yanf M."/>
            <person name="Daum C."/>
            <person name="Ng V."/>
            <person name="Clum A."/>
            <person name="Ohm R."/>
            <person name="Martin F."/>
            <person name="Silar P."/>
            <person name="Natvig D."/>
            <person name="Lalanne C."/>
            <person name="Gautier V."/>
            <person name="Ament-Velasquez S.L."/>
            <person name="Kruys A."/>
            <person name="Hutchinson M.I."/>
            <person name="Powell A.J."/>
            <person name="Barry K."/>
            <person name="Miller A.N."/>
            <person name="Grigoriev I.V."/>
            <person name="Debuchy R."/>
            <person name="Gladieux P."/>
            <person name="Thoren M.H."/>
            <person name="Johannesson H."/>
        </authorList>
    </citation>
    <scope>NUCLEOTIDE SEQUENCE</scope>
    <source>
        <strain evidence="1">CBS 731.68</strain>
    </source>
</reference>